<proteinExistence type="predicted"/>
<dbReference type="InterPro" id="IPR018714">
    <property type="entry name" value="DUF2237"/>
</dbReference>
<accession>A0ABV9LMN0</accession>
<comment type="caution">
    <text evidence="1">The sequence shown here is derived from an EMBL/GenBank/DDBJ whole genome shotgun (WGS) entry which is preliminary data.</text>
</comment>
<name>A0ABV9LMN0_9ACTN</name>
<sequence length="135" mass="14401">MTEPEPGTERNVLGGPLDPCGTEPLTGFYRDGSCRTGPDDAGSHTVCAVVSREFLALQRELGNDLTTPRPEFGFPGLRPGDRWCVVATRWLQAYRAGAAAGVVLAATNARSLEVVPLAALRQHAVDVPDDISDLE</sequence>
<evidence type="ECO:0000313" key="2">
    <source>
        <dbReference type="Proteomes" id="UP001596025"/>
    </source>
</evidence>
<gene>
    <name evidence="1" type="ORF">ACFO3M_18610</name>
</gene>
<protein>
    <submittedName>
        <fullName evidence="1">DUF2237 family protein</fullName>
    </submittedName>
</protein>
<dbReference type="EMBL" id="JBHSGR010000023">
    <property type="protein sequence ID" value="MFC4695419.1"/>
    <property type="molecule type" value="Genomic_DNA"/>
</dbReference>
<dbReference type="RefSeq" id="WP_387992283.1">
    <property type="nucleotide sequence ID" value="NZ_JBHSGR010000023.1"/>
</dbReference>
<evidence type="ECO:0000313" key="1">
    <source>
        <dbReference type="EMBL" id="MFC4695419.1"/>
    </source>
</evidence>
<dbReference type="Gene3D" id="3.30.56.110">
    <property type="entry name" value="Protein of unknown function DUF2237"/>
    <property type="match status" value="1"/>
</dbReference>
<dbReference type="Proteomes" id="UP001596025">
    <property type="component" value="Unassembled WGS sequence"/>
</dbReference>
<organism evidence="1 2">
    <name type="scientific">Geodermatophilus arenarius</name>
    <dbReference type="NCBI Taxonomy" id="1137990"/>
    <lineage>
        <taxon>Bacteria</taxon>
        <taxon>Bacillati</taxon>
        <taxon>Actinomycetota</taxon>
        <taxon>Actinomycetes</taxon>
        <taxon>Geodermatophilales</taxon>
        <taxon>Geodermatophilaceae</taxon>
        <taxon>Geodermatophilus</taxon>
    </lineage>
</organism>
<dbReference type="PANTHER" id="PTHR37466">
    <property type="entry name" value="SLR1628 PROTEIN"/>
    <property type="match status" value="1"/>
</dbReference>
<reference evidence="2" key="1">
    <citation type="journal article" date="2019" name="Int. J. Syst. Evol. Microbiol.">
        <title>The Global Catalogue of Microorganisms (GCM) 10K type strain sequencing project: providing services to taxonomists for standard genome sequencing and annotation.</title>
        <authorList>
            <consortium name="The Broad Institute Genomics Platform"/>
            <consortium name="The Broad Institute Genome Sequencing Center for Infectious Disease"/>
            <person name="Wu L."/>
            <person name="Ma J."/>
        </authorList>
    </citation>
    <scope>NUCLEOTIDE SEQUENCE [LARGE SCALE GENOMIC DNA]</scope>
    <source>
        <strain evidence="2">CCUG 62763</strain>
    </source>
</reference>
<dbReference type="Pfam" id="PF09996">
    <property type="entry name" value="DUF2237"/>
    <property type="match status" value="1"/>
</dbReference>
<dbReference type="PANTHER" id="PTHR37466:SF1">
    <property type="entry name" value="SLR1628 PROTEIN"/>
    <property type="match status" value="1"/>
</dbReference>
<keyword evidence="2" id="KW-1185">Reference proteome</keyword>